<gene>
    <name evidence="2" type="ORF">FN960_17240</name>
</gene>
<proteinExistence type="predicted"/>
<evidence type="ECO:0000313" key="2">
    <source>
        <dbReference type="EMBL" id="TSB45285.1"/>
    </source>
</evidence>
<dbReference type="PANTHER" id="PTHR37308:SF1">
    <property type="entry name" value="POLYPRENYL-PHOSPHATE TRANSPORTER"/>
    <property type="match status" value="1"/>
</dbReference>
<dbReference type="InterPro" id="IPR007163">
    <property type="entry name" value="VCA0040-like"/>
</dbReference>
<dbReference type="EMBL" id="VLXZ01000013">
    <property type="protein sequence ID" value="TSB45285.1"/>
    <property type="molecule type" value="Genomic_DNA"/>
</dbReference>
<organism evidence="2 3">
    <name type="scientific">Alkalicoccobacillus porphyridii</name>
    <dbReference type="NCBI Taxonomy" id="2597270"/>
    <lineage>
        <taxon>Bacteria</taxon>
        <taxon>Bacillati</taxon>
        <taxon>Bacillota</taxon>
        <taxon>Bacilli</taxon>
        <taxon>Bacillales</taxon>
        <taxon>Bacillaceae</taxon>
        <taxon>Alkalicoccobacillus</taxon>
    </lineage>
</organism>
<name>A0A553ZVC4_9BACI</name>
<feature type="transmembrane region" description="Helical" evidence="1">
    <location>
        <begin position="113"/>
        <end position="131"/>
    </location>
</feature>
<comment type="caution">
    <text evidence="2">The sequence shown here is derived from an EMBL/GenBank/DDBJ whole genome shotgun (WGS) entry which is preliminary data.</text>
</comment>
<dbReference type="Pfam" id="PF04018">
    <property type="entry name" value="VCA0040-like"/>
    <property type="match status" value="1"/>
</dbReference>
<dbReference type="PANTHER" id="PTHR37308">
    <property type="entry name" value="INTEGRAL MEMBRANE PROTEIN"/>
    <property type="match status" value="1"/>
</dbReference>
<dbReference type="OrthoDB" id="9793746at2"/>
<feature type="transmembrane region" description="Helical" evidence="1">
    <location>
        <begin position="6"/>
        <end position="33"/>
    </location>
</feature>
<feature type="transmembrane region" description="Helical" evidence="1">
    <location>
        <begin position="84"/>
        <end position="101"/>
    </location>
</feature>
<protein>
    <submittedName>
        <fullName evidence="2">DUF368 domain-containing protein</fullName>
    </submittedName>
</protein>
<feature type="transmembrane region" description="Helical" evidence="1">
    <location>
        <begin position="244"/>
        <end position="264"/>
    </location>
</feature>
<evidence type="ECO:0000313" key="3">
    <source>
        <dbReference type="Proteomes" id="UP000318521"/>
    </source>
</evidence>
<feature type="transmembrane region" description="Helical" evidence="1">
    <location>
        <begin position="190"/>
        <end position="207"/>
    </location>
</feature>
<sequence length="268" mass="28948">MEYKNLLRGIAMGVTDVVPGISGSTILMVLGVYERFIASLSGLTNPREWKKSLGFLVPLGLGVVTAMIVFARVIRWFLDHHQPVTLFFFIGLIVGILPILAGEINIRRSFKPIHYVLLVIAFICIAFTALIPSEVDLMTNLSMGDYILLFVSGWLASAALILPGISGALVFLLLGVYTTVIHAISEFQLLIIFVVGAGIAVGMLLTSKLVRYLFANYTTYTYAVMIGLVAGSIVVIYSNVLPGGSVLGCTLTFLAGLVIAYLLGKVKK</sequence>
<feature type="transmembrane region" description="Helical" evidence="1">
    <location>
        <begin position="219"/>
        <end position="238"/>
    </location>
</feature>
<accession>A0A553ZVC4</accession>
<dbReference type="AlphaFoldDB" id="A0A553ZVC4"/>
<evidence type="ECO:0000256" key="1">
    <source>
        <dbReference type="SAM" id="Phobius"/>
    </source>
</evidence>
<feature type="transmembrane region" description="Helical" evidence="1">
    <location>
        <begin position="53"/>
        <end position="78"/>
    </location>
</feature>
<dbReference type="Proteomes" id="UP000318521">
    <property type="component" value="Unassembled WGS sequence"/>
</dbReference>
<keyword evidence="1" id="KW-0472">Membrane</keyword>
<keyword evidence="1" id="KW-0812">Transmembrane</keyword>
<keyword evidence="1" id="KW-1133">Transmembrane helix</keyword>
<reference evidence="2 3" key="1">
    <citation type="submission" date="2019-07" db="EMBL/GenBank/DDBJ databases">
        <authorList>
            <person name="Park Y.J."/>
            <person name="Jeong S.E."/>
            <person name="Jung H.S."/>
        </authorList>
    </citation>
    <scope>NUCLEOTIDE SEQUENCE [LARGE SCALE GENOMIC DNA]</scope>
    <source>
        <strain evidence="3">P16(2019)</strain>
    </source>
</reference>
<keyword evidence="3" id="KW-1185">Reference proteome</keyword>